<dbReference type="EMBL" id="BMAO01028638">
    <property type="protein sequence ID" value="GFR26188.1"/>
    <property type="molecule type" value="Genomic_DNA"/>
</dbReference>
<feature type="transmembrane region" description="Helical" evidence="7">
    <location>
        <begin position="283"/>
        <end position="306"/>
    </location>
</feature>
<feature type="compositionally biased region" description="Basic and acidic residues" evidence="6">
    <location>
        <begin position="21"/>
        <end position="36"/>
    </location>
</feature>
<dbReference type="InterPro" id="IPR023352">
    <property type="entry name" value="MAPEG-like_dom_sf"/>
</dbReference>
<evidence type="ECO:0000256" key="6">
    <source>
        <dbReference type="SAM" id="MobiDB-lite"/>
    </source>
</evidence>
<dbReference type="SUPFAM" id="SSF161084">
    <property type="entry name" value="MAPEG domain-like"/>
    <property type="match status" value="1"/>
</dbReference>
<dbReference type="Proteomes" id="UP000887116">
    <property type="component" value="Unassembled WGS sequence"/>
</dbReference>
<keyword evidence="4 7" id="KW-0472">Membrane</keyword>
<organism evidence="8 9">
    <name type="scientific">Trichonephila clavata</name>
    <name type="common">Joro spider</name>
    <name type="synonym">Nephila clavata</name>
    <dbReference type="NCBI Taxonomy" id="2740835"/>
    <lineage>
        <taxon>Eukaryota</taxon>
        <taxon>Metazoa</taxon>
        <taxon>Ecdysozoa</taxon>
        <taxon>Arthropoda</taxon>
        <taxon>Chelicerata</taxon>
        <taxon>Arachnida</taxon>
        <taxon>Araneae</taxon>
        <taxon>Araneomorphae</taxon>
        <taxon>Entelegynae</taxon>
        <taxon>Araneoidea</taxon>
        <taxon>Nephilidae</taxon>
        <taxon>Trichonephila</taxon>
    </lineage>
</organism>
<evidence type="ECO:0000256" key="3">
    <source>
        <dbReference type="ARBA" id="ARBA00022989"/>
    </source>
</evidence>
<dbReference type="AlphaFoldDB" id="A0A8X6HM76"/>
<name>A0A8X6HM76_TRICU</name>
<reference evidence="8" key="1">
    <citation type="submission" date="2020-07" db="EMBL/GenBank/DDBJ databases">
        <title>Multicomponent nature underlies the extraordinary mechanical properties of spider dragline silk.</title>
        <authorList>
            <person name="Kono N."/>
            <person name="Nakamura H."/>
            <person name="Mori M."/>
            <person name="Yoshida Y."/>
            <person name="Ohtoshi R."/>
            <person name="Malay A.D."/>
            <person name="Moran D.A.P."/>
            <person name="Tomita M."/>
            <person name="Numata K."/>
            <person name="Arakawa K."/>
        </authorList>
    </citation>
    <scope>NUCLEOTIDE SEQUENCE</scope>
</reference>
<dbReference type="Pfam" id="PF01124">
    <property type="entry name" value="MAPEG"/>
    <property type="match status" value="1"/>
</dbReference>
<evidence type="ECO:0000256" key="5">
    <source>
        <dbReference type="SAM" id="Coils"/>
    </source>
</evidence>
<dbReference type="PANTHER" id="PTHR13400:SF4">
    <property type="entry name" value="COILED-COIL DOMAIN-CONTAINING PROTEIN 28A-LIKE PROTEIN"/>
    <property type="match status" value="1"/>
</dbReference>
<sequence>MSSPPTEESAVEPTAVVPKSATDENLKTELTKENDTASKTSLPNDSHPKVSNETRHSIGSYVVPIKDHFPRTSASLGIGGGRSNRPSQSDNTLAKSQSEIQVCATNSLSVSQNSKNSLMTYSSSGTFYDHSKKKVDVRIPPKPVQSSNVKDTTDFRQMEQGLLQLLEDFHCGKLEGFGSNCTFEKMENVREQQEKLARLHFDLNAQQELCGQHTDEGINMAKGNLSKLMENLQQLSQSIEQLQSGSPDSSSSCFKLANFSFLDASLKNETSKMALTIAVDEDYGYVIIVGILSMLFGYGLGANVFFARKRFGIKYPIMCSETNLQFNCMQRVHANYLEMFPTYLALLFCGGLAHPFYCAIAGIIYLLGRMVYSIGYSTGDPQKRLFGLFMYIGLLYLLYSTLELALRLLRWI</sequence>
<dbReference type="InterPro" id="IPR001129">
    <property type="entry name" value="Membr-assoc_MAPEG"/>
</dbReference>
<evidence type="ECO:0000313" key="8">
    <source>
        <dbReference type="EMBL" id="GFR26188.1"/>
    </source>
</evidence>
<accession>A0A8X6HM76</accession>
<feature type="region of interest" description="Disordered" evidence="6">
    <location>
        <begin position="70"/>
        <end position="98"/>
    </location>
</feature>
<protein>
    <submittedName>
        <fullName evidence="8">Coiled-coil domain-containing protein 28B</fullName>
    </submittedName>
</protein>
<feature type="transmembrane region" description="Helical" evidence="7">
    <location>
        <begin position="388"/>
        <end position="409"/>
    </location>
</feature>
<keyword evidence="9" id="KW-1185">Reference proteome</keyword>
<feature type="transmembrane region" description="Helical" evidence="7">
    <location>
        <begin position="343"/>
        <end position="368"/>
    </location>
</feature>
<feature type="region of interest" description="Disordered" evidence="6">
    <location>
        <begin position="1"/>
        <end position="56"/>
    </location>
</feature>
<comment type="subcellular location">
    <subcellularLocation>
        <location evidence="1">Membrane</location>
    </subcellularLocation>
</comment>
<keyword evidence="3 7" id="KW-1133">Transmembrane helix</keyword>
<dbReference type="PANTHER" id="PTHR13400">
    <property type="entry name" value="CHEMOKINE C-C MOTIF RECEPTOR 1"/>
    <property type="match status" value="1"/>
</dbReference>
<feature type="coiled-coil region" evidence="5">
    <location>
        <begin position="218"/>
        <end position="245"/>
    </location>
</feature>
<keyword evidence="2 7" id="KW-0812">Transmembrane</keyword>
<proteinExistence type="predicted"/>
<keyword evidence="5" id="KW-0175">Coiled coil</keyword>
<dbReference type="Gene3D" id="1.20.120.550">
    <property type="entry name" value="Membrane associated eicosanoid/glutathione metabolism-like domain"/>
    <property type="match status" value="1"/>
</dbReference>
<evidence type="ECO:0000256" key="1">
    <source>
        <dbReference type="ARBA" id="ARBA00004370"/>
    </source>
</evidence>
<feature type="compositionally biased region" description="Polar residues" evidence="6">
    <location>
        <begin position="84"/>
        <end position="98"/>
    </location>
</feature>
<dbReference type="GO" id="GO:0016020">
    <property type="term" value="C:membrane"/>
    <property type="evidence" value="ECO:0007669"/>
    <property type="project" value="UniProtKB-SubCell"/>
</dbReference>
<evidence type="ECO:0000313" key="9">
    <source>
        <dbReference type="Proteomes" id="UP000887116"/>
    </source>
</evidence>
<dbReference type="OrthoDB" id="9977011at2759"/>
<evidence type="ECO:0000256" key="4">
    <source>
        <dbReference type="ARBA" id="ARBA00023136"/>
    </source>
</evidence>
<dbReference type="Pfam" id="PF13270">
    <property type="entry name" value="CCDC28"/>
    <property type="match status" value="1"/>
</dbReference>
<dbReference type="InterPro" id="IPR025271">
    <property type="entry name" value="CCDC28"/>
</dbReference>
<comment type="caution">
    <text evidence="8">The sequence shown here is derived from an EMBL/GenBank/DDBJ whole genome shotgun (WGS) entry which is preliminary data.</text>
</comment>
<gene>
    <name evidence="8" type="primary">CCDC28B</name>
    <name evidence="8" type="ORF">TNCT_193861</name>
</gene>
<evidence type="ECO:0000256" key="2">
    <source>
        <dbReference type="ARBA" id="ARBA00022692"/>
    </source>
</evidence>
<feature type="compositionally biased region" description="Basic and acidic residues" evidence="6">
    <location>
        <begin position="46"/>
        <end position="56"/>
    </location>
</feature>
<evidence type="ECO:0000256" key="7">
    <source>
        <dbReference type="SAM" id="Phobius"/>
    </source>
</evidence>